<keyword evidence="3" id="KW-0675">Receptor</keyword>
<comment type="similarity">
    <text evidence="1">Belongs to the UPF0065 (bug) family.</text>
</comment>
<dbReference type="InterPro" id="IPR042100">
    <property type="entry name" value="Bug_dom1"/>
</dbReference>
<name>A0ABU1V5P9_9BURK</name>
<dbReference type="InterPro" id="IPR005064">
    <property type="entry name" value="BUG"/>
</dbReference>
<dbReference type="Gene3D" id="3.40.190.150">
    <property type="entry name" value="Bordetella uptake gene, domain 1"/>
    <property type="match status" value="1"/>
</dbReference>
<dbReference type="Pfam" id="PF03401">
    <property type="entry name" value="TctC"/>
    <property type="match status" value="1"/>
</dbReference>
<sequence>MTTPRITRRRLTQSLVAGLFTAFAGLQAFAADFPTKPVTLVVPFAAGGGLDVTARIIAERLKDELGQPVVILNRPGAGSSVGARVVASSPADGHTLFFTSGSAFAFANLLIPNLELKLQDFAPVAAVASNPAVIVTAGNFPAKTLAELATYSNPAAINFCSTGAGGLNHLQLEMFRSVVKGKTGKAYDATHVPYNGLAPALTGIRDGSVNACMLPYTALVKNLNGKDLRVLAVQSKARLPWLPDVPTTGQQGYPEMDGNDSFVNIAAPKGTPDAVIARLESALQTTMQDATVRKKLEDLEVQWLFMNSRDTQKWLEDEVRKFSTIIREAGLSTK</sequence>
<keyword evidence="2" id="KW-0732">Signal</keyword>
<evidence type="ECO:0000313" key="3">
    <source>
        <dbReference type="EMBL" id="MDR7092787.1"/>
    </source>
</evidence>
<dbReference type="Proteomes" id="UP001265550">
    <property type="component" value="Unassembled WGS sequence"/>
</dbReference>
<organism evidence="3 4">
    <name type="scientific">Hydrogenophaga laconesensis</name>
    <dbReference type="NCBI Taxonomy" id="1805971"/>
    <lineage>
        <taxon>Bacteria</taxon>
        <taxon>Pseudomonadati</taxon>
        <taxon>Pseudomonadota</taxon>
        <taxon>Betaproteobacteria</taxon>
        <taxon>Burkholderiales</taxon>
        <taxon>Comamonadaceae</taxon>
        <taxon>Hydrogenophaga</taxon>
    </lineage>
</organism>
<keyword evidence="4" id="KW-1185">Reference proteome</keyword>
<proteinExistence type="inferred from homology"/>
<accession>A0ABU1V5P9</accession>
<gene>
    <name evidence="3" type="ORF">J2X09_000510</name>
</gene>
<feature type="signal peptide" evidence="2">
    <location>
        <begin position="1"/>
        <end position="30"/>
    </location>
</feature>
<evidence type="ECO:0000313" key="4">
    <source>
        <dbReference type="Proteomes" id="UP001265550"/>
    </source>
</evidence>
<reference evidence="3 4" key="1">
    <citation type="submission" date="2023-07" db="EMBL/GenBank/DDBJ databases">
        <title>Sorghum-associated microbial communities from plants grown in Nebraska, USA.</title>
        <authorList>
            <person name="Schachtman D."/>
        </authorList>
    </citation>
    <scope>NUCLEOTIDE SEQUENCE [LARGE SCALE GENOMIC DNA]</scope>
    <source>
        <strain evidence="3 4">BE240</strain>
    </source>
</reference>
<evidence type="ECO:0000256" key="2">
    <source>
        <dbReference type="SAM" id="SignalP"/>
    </source>
</evidence>
<feature type="chain" id="PRO_5046117585" evidence="2">
    <location>
        <begin position="31"/>
        <end position="334"/>
    </location>
</feature>
<dbReference type="EMBL" id="JAVDWE010000001">
    <property type="protein sequence ID" value="MDR7092787.1"/>
    <property type="molecule type" value="Genomic_DNA"/>
</dbReference>
<evidence type="ECO:0000256" key="1">
    <source>
        <dbReference type="ARBA" id="ARBA00006987"/>
    </source>
</evidence>
<dbReference type="SUPFAM" id="SSF53850">
    <property type="entry name" value="Periplasmic binding protein-like II"/>
    <property type="match status" value="1"/>
</dbReference>
<dbReference type="Gene3D" id="3.40.190.10">
    <property type="entry name" value="Periplasmic binding protein-like II"/>
    <property type="match status" value="1"/>
</dbReference>
<protein>
    <submittedName>
        <fullName evidence="3">Tripartite-type tricarboxylate transporter receptor subunit TctC</fullName>
    </submittedName>
</protein>
<dbReference type="PIRSF" id="PIRSF017082">
    <property type="entry name" value="YflP"/>
    <property type="match status" value="1"/>
</dbReference>
<comment type="caution">
    <text evidence="3">The sequence shown here is derived from an EMBL/GenBank/DDBJ whole genome shotgun (WGS) entry which is preliminary data.</text>
</comment>
<dbReference type="PANTHER" id="PTHR42928">
    <property type="entry name" value="TRICARBOXYLATE-BINDING PROTEIN"/>
    <property type="match status" value="1"/>
</dbReference>
<dbReference type="CDD" id="cd07012">
    <property type="entry name" value="PBP2_Bug_TTT"/>
    <property type="match status" value="1"/>
</dbReference>
<dbReference type="PANTHER" id="PTHR42928:SF5">
    <property type="entry name" value="BLR1237 PROTEIN"/>
    <property type="match status" value="1"/>
</dbReference>
<dbReference type="RefSeq" id="WP_204731785.1">
    <property type="nucleotide sequence ID" value="NZ_JAVDWE010000001.1"/>
</dbReference>